<accession>A0AA41D7J9</accession>
<evidence type="ECO:0000256" key="2">
    <source>
        <dbReference type="ARBA" id="ARBA00022603"/>
    </source>
</evidence>
<dbReference type="PANTHER" id="PTHR43191:SF2">
    <property type="entry name" value="RRNA METHYLTRANSFERASE 3, MITOCHONDRIAL"/>
    <property type="match status" value="1"/>
</dbReference>
<dbReference type="InterPro" id="IPR029026">
    <property type="entry name" value="tRNA_m1G_MTases_N"/>
</dbReference>
<dbReference type="Gene3D" id="3.30.1330.30">
    <property type="match status" value="1"/>
</dbReference>
<dbReference type="RefSeq" id="WP_204971164.1">
    <property type="nucleotide sequence ID" value="NZ_JAAZTS010000003.1"/>
</dbReference>
<sequence length="257" mass="28517">MALSKNKIKYIHSLELKKNRKTEKAFLAEGHKLVGDLLGHFHCRLLAATDKWFINNKELQLNDVGETLIVNEEELSRASLLKTPQQVLAVFDQPEYPTDPSVIGHSLCLALDDIQDPGNLGTIIRLADWFGIEDVFCSPQTADIYNPKAMQATMGGIAHVRIHYTPLPDLIRNLETDIPVYGTFLDGENMYGEKLSKNGLIVMGNEGNGISPEVGSLINRRLYIPNYPTGRETSESLNVAIATAVVCAEFRRQAPSL</sequence>
<proteinExistence type="inferred from homology"/>
<organism evidence="6 7">
    <name type="scientific">Caecibacteroides pullorum</name>
    <dbReference type="NCBI Taxonomy" id="2725562"/>
    <lineage>
        <taxon>Bacteria</taxon>
        <taxon>Pseudomonadati</taxon>
        <taxon>Bacteroidota</taxon>
        <taxon>Bacteroidia</taxon>
        <taxon>Bacteroidales</taxon>
        <taxon>Bacteroidaceae</taxon>
        <taxon>Caecibacteroides</taxon>
    </lineage>
</organism>
<keyword evidence="2 6" id="KW-0489">Methyltransferase</keyword>
<dbReference type="InterPro" id="IPR029028">
    <property type="entry name" value="Alpha/beta_knot_MTases"/>
</dbReference>
<dbReference type="PANTHER" id="PTHR43191">
    <property type="entry name" value="RRNA METHYLTRANSFERASE 3"/>
    <property type="match status" value="1"/>
</dbReference>
<dbReference type="SUPFAM" id="SSF75217">
    <property type="entry name" value="alpha/beta knot"/>
    <property type="match status" value="1"/>
</dbReference>
<dbReference type="InterPro" id="IPR051259">
    <property type="entry name" value="rRNA_Methyltransferase"/>
</dbReference>
<keyword evidence="3" id="KW-0808">Transferase</keyword>
<feature type="domain" description="tRNA/rRNA methyltransferase SpoU type" evidence="4">
    <location>
        <begin position="107"/>
        <end position="247"/>
    </location>
</feature>
<reference evidence="6 7" key="1">
    <citation type="journal article" date="2021" name="Sci. Rep.">
        <title>The distribution of antibiotic resistance genes in chicken gut microbiota commensals.</title>
        <authorList>
            <person name="Juricova H."/>
            <person name="Matiasovicova J."/>
            <person name="Kubasova T."/>
            <person name="Cejkova D."/>
            <person name="Rychlik I."/>
        </authorList>
    </citation>
    <scope>NUCLEOTIDE SEQUENCE [LARGE SCALE GENOMIC DNA]</scope>
    <source>
        <strain evidence="6 7">An421</strain>
    </source>
</reference>
<evidence type="ECO:0000256" key="1">
    <source>
        <dbReference type="ARBA" id="ARBA00007228"/>
    </source>
</evidence>
<gene>
    <name evidence="6" type="ORF">H6D15_03795</name>
</gene>
<dbReference type="InterPro" id="IPR001537">
    <property type="entry name" value="SpoU_MeTrfase"/>
</dbReference>
<dbReference type="GO" id="GO:0003723">
    <property type="term" value="F:RNA binding"/>
    <property type="evidence" value="ECO:0007669"/>
    <property type="project" value="InterPro"/>
</dbReference>
<name>A0AA41D7J9_9BACT</name>
<protein>
    <submittedName>
        <fullName evidence="6">RNA methyltransferase</fullName>
    </submittedName>
</protein>
<dbReference type="Gene3D" id="3.40.1280.10">
    <property type="match status" value="1"/>
</dbReference>
<dbReference type="Pfam" id="PF22435">
    <property type="entry name" value="MRM3-like_sub_bind"/>
    <property type="match status" value="1"/>
</dbReference>
<dbReference type="Pfam" id="PF00588">
    <property type="entry name" value="SpoU_methylase"/>
    <property type="match status" value="1"/>
</dbReference>
<dbReference type="CDD" id="cd18109">
    <property type="entry name" value="SpoU-like_RNA-MTase"/>
    <property type="match status" value="1"/>
</dbReference>
<evidence type="ECO:0000259" key="4">
    <source>
        <dbReference type="Pfam" id="PF00588"/>
    </source>
</evidence>
<dbReference type="AlphaFoldDB" id="A0AA41D7J9"/>
<dbReference type="GO" id="GO:0032259">
    <property type="term" value="P:methylation"/>
    <property type="evidence" value="ECO:0007669"/>
    <property type="project" value="UniProtKB-KW"/>
</dbReference>
<evidence type="ECO:0000313" key="6">
    <source>
        <dbReference type="EMBL" id="MBM6856726.1"/>
    </source>
</evidence>
<evidence type="ECO:0000256" key="3">
    <source>
        <dbReference type="ARBA" id="ARBA00022679"/>
    </source>
</evidence>
<dbReference type="InterPro" id="IPR029064">
    <property type="entry name" value="Ribosomal_eL30-like_sf"/>
</dbReference>
<feature type="domain" description="MRM3-like substrate binding" evidence="5">
    <location>
        <begin position="6"/>
        <end position="89"/>
    </location>
</feature>
<comment type="caution">
    <text evidence="6">The sequence shown here is derived from an EMBL/GenBank/DDBJ whole genome shotgun (WGS) entry which is preliminary data.</text>
</comment>
<dbReference type="GO" id="GO:0008173">
    <property type="term" value="F:RNA methyltransferase activity"/>
    <property type="evidence" value="ECO:0007669"/>
    <property type="project" value="InterPro"/>
</dbReference>
<dbReference type="SUPFAM" id="SSF55315">
    <property type="entry name" value="L30e-like"/>
    <property type="match status" value="1"/>
</dbReference>
<evidence type="ECO:0000259" key="5">
    <source>
        <dbReference type="Pfam" id="PF22435"/>
    </source>
</evidence>
<evidence type="ECO:0000313" key="7">
    <source>
        <dbReference type="Proteomes" id="UP000698924"/>
    </source>
</evidence>
<dbReference type="GO" id="GO:0006396">
    <property type="term" value="P:RNA processing"/>
    <property type="evidence" value="ECO:0007669"/>
    <property type="project" value="InterPro"/>
</dbReference>
<dbReference type="InterPro" id="IPR053888">
    <property type="entry name" value="MRM3-like_sub_bind"/>
</dbReference>
<dbReference type="Proteomes" id="UP000698924">
    <property type="component" value="Unassembled WGS sequence"/>
</dbReference>
<dbReference type="EMBL" id="JACJMO010000003">
    <property type="protein sequence ID" value="MBM6856726.1"/>
    <property type="molecule type" value="Genomic_DNA"/>
</dbReference>
<comment type="similarity">
    <text evidence="1">Belongs to the class IV-like SAM-binding methyltransferase superfamily. RNA methyltransferase TrmH family.</text>
</comment>
<keyword evidence="7" id="KW-1185">Reference proteome</keyword>